<dbReference type="InterPro" id="IPR012340">
    <property type="entry name" value="NA-bd_OB-fold"/>
</dbReference>
<reference evidence="1 2" key="1">
    <citation type="journal article" date="2019" name="Emerg. Microbes Infect.">
        <title>Comprehensive subspecies identification of 175 nontuberculous mycobacteria species based on 7547 genomic profiles.</title>
        <authorList>
            <person name="Matsumoto Y."/>
            <person name="Kinjo T."/>
            <person name="Motooka D."/>
            <person name="Nabeya D."/>
            <person name="Jung N."/>
            <person name="Uechi K."/>
            <person name="Horii T."/>
            <person name="Iida T."/>
            <person name="Fujita J."/>
            <person name="Nakamura S."/>
        </authorList>
    </citation>
    <scope>NUCLEOTIDE SEQUENCE [LARGE SCALE GENOMIC DNA]</scope>
    <source>
        <strain evidence="1 2">JCM 16018</strain>
    </source>
</reference>
<dbReference type="SUPFAM" id="SSF141322">
    <property type="entry name" value="NfeD domain-like"/>
    <property type="match status" value="1"/>
</dbReference>
<dbReference type="EMBL" id="AP022582">
    <property type="protein sequence ID" value="BBY03284.1"/>
    <property type="molecule type" value="Genomic_DNA"/>
</dbReference>
<dbReference type="KEGG" id="mseo:MSEO_37830"/>
<dbReference type="Gene3D" id="2.40.50.140">
    <property type="entry name" value="Nucleic acid-binding proteins"/>
    <property type="match status" value="1"/>
</dbReference>
<dbReference type="AlphaFoldDB" id="A0A7I7P446"/>
<proteinExistence type="predicted"/>
<keyword evidence="2" id="KW-1185">Reference proteome</keyword>
<evidence type="ECO:0000313" key="2">
    <source>
        <dbReference type="Proteomes" id="UP000466632"/>
    </source>
</evidence>
<accession>A0A7I7P446</accession>
<organism evidence="1 2">
    <name type="scientific">Mycobacterium seoulense</name>
    <dbReference type="NCBI Taxonomy" id="386911"/>
    <lineage>
        <taxon>Bacteria</taxon>
        <taxon>Bacillati</taxon>
        <taxon>Actinomycetota</taxon>
        <taxon>Actinomycetes</taxon>
        <taxon>Mycobacteriales</taxon>
        <taxon>Mycobacteriaceae</taxon>
        <taxon>Mycobacterium</taxon>
    </lineage>
</organism>
<dbReference type="Proteomes" id="UP000466632">
    <property type="component" value="Chromosome"/>
</dbReference>
<sequence>MPMREYAFVSDASAIGCVGMLTVATRGDRGAGEVLVTVRGAKETFLAWSDSPLPKGAEVLVVDIRGARTVVVEPWQGLA</sequence>
<evidence type="ECO:0000313" key="1">
    <source>
        <dbReference type="EMBL" id="BBY03284.1"/>
    </source>
</evidence>
<protein>
    <recommendedName>
        <fullName evidence="3">NfeD-like C-terminal domain-containing protein</fullName>
    </recommendedName>
</protein>
<name>A0A7I7P446_9MYCO</name>
<evidence type="ECO:0008006" key="3">
    <source>
        <dbReference type="Google" id="ProtNLM"/>
    </source>
</evidence>
<gene>
    <name evidence="1" type="ORF">MSEO_37830</name>
</gene>